<dbReference type="InterPro" id="IPR050879">
    <property type="entry name" value="Acyltransferase_3"/>
</dbReference>
<feature type="transmembrane region" description="Helical" evidence="3">
    <location>
        <begin position="212"/>
        <end position="232"/>
    </location>
</feature>
<keyword evidence="3" id="KW-1133">Transmembrane helix</keyword>
<reference evidence="5 6" key="1">
    <citation type="submission" date="2016-10" db="EMBL/GenBank/DDBJ databases">
        <title>Comparative genomics of Bacillus thuringiensis reveals a path to pathogens against multiple invertebrate hosts.</title>
        <authorList>
            <person name="Zheng J."/>
            <person name="Gao Q."/>
            <person name="Liu H."/>
            <person name="Peng D."/>
            <person name="Ruan L."/>
            <person name="Sun M."/>
        </authorList>
    </citation>
    <scope>NUCLEOTIDE SEQUENCE [LARGE SCALE GENOMIC DNA]</scope>
    <source>
        <strain evidence="5">BGSC 4W1</strain>
    </source>
</reference>
<feature type="transmembrane region" description="Helical" evidence="3">
    <location>
        <begin position="186"/>
        <end position="206"/>
    </location>
</feature>
<protein>
    <submittedName>
        <fullName evidence="5">Acyltransferase</fullName>
    </submittedName>
</protein>
<feature type="transmembrane region" description="Helical" evidence="3">
    <location>
        <begin position="311"/>
        <end position="335"/>
    </location>
</feature>
<keyword evidence="3" id="KW-0472">Membrane</keyword>
<name>A0A9X6PNU0_BACUK</name>
<feature type="transmembrane region" description="Helical" evidence="3">
    <location>
        <begin position="341"/>
        <end position="363"/>
    </location>
</feature>
<dbReference type="RefSeq" id="WP_001999762.1">
    <property type="nucleotide sequence ID" value="NZ_NFEH01000116.1"/>
</dbReference>
<gene>
    <name evidence="5" type="ORF">BK769_26045</name>
</gene>
<dbReference type="Proteomes" id="UP000195087">
    <property type="component" value="Unassembled WGS sequence"/>
</dbReference>
<sequence>MNSKIYNLQGEHFMSKRIKELDSIRGLAALTVVFGHFCLMLPSLPNSIKFSPLRFLWAGGEAVIVFYVLSGFVLSMALYHSKTNYWGYLIKRFVRIYIPYYFWIIVTFVLFILFSSYEVVGLRDWFYDRWQGSITKLDILNHFVLLNNFFTENYNPVIWSLAQEMRISIVFPLLFLLFYKLNWKKTILFALSFSLISVVLNMLHIGKAEGFYNGYADTLHFTSMFMVGMLLFKYQEKLIYSYRNMKKIKKGFLIALGVILYLYSILIYGFSRNDTTFLLKDWGVVMGVSIFIIMAMSNLKVKVFLNKSVFVYLGEISYSIYLCHFPIMMILFKLLYTKIPIFFLLTLCIAMTILFSIVSYHLIEKKCINWAKQRTTNFLKKSIIPSGILFL</sequence>
<dbReference type="InterPro" id="IPR002656">
    <property type="entry name" value="Acyl_transf_3_dom"/>
</dbReference>
<accession>A0A9X6PNU0</accession>
<evidence type="ECO:0000256" key="2">
    <source>
        <dbReference type="ARBA" id="ARBA00007400"/>
    </source>
</evidence>
<proteinExistence type="inferred from homology"/>
<keyword evidence="5" id="KW-0808">Transferase</keyword>
<dbReference type="GO" id="GO:0016020">
    <property type="term" value="C:membrane"/>
    <property type="evidence" value="ECO:0007669"/>
    <property type="project" value="TreeGrafter"/>
</dbReference>
<evidence type="ECO:0000256" key="1">
    <source>
        <dbReference type="ARBA" id="ARBA00004370"/>
    </source>
</evidence>
<feature type="transmembrane region" description="Helical" evidence="3">
    <location>
        <begin position="252"/>
        <end position="270"/>
    </location>
</feature>
<comment type="caution">
    <text evidence="5">The sequence shown here is derived from an EMBL/GenBank/DDBJ whole genome shotgun (WGS) entry which is preliminary data.</text>
</comment>
<dbReference type="Pfam" id="PF01757">
    <property type="entry name" value="Acyl_transf_3"/>
    <property type="match status" value="1"/>
</dbReference>
<feature type="transmembrane region" description="Helical" evidence="3">
    <location>
        <begin position="56"/>
        <end position="79"/>
    </location>
</feature>
<dbReference type="EMBL" id="NFEH01000116">
    <property type="protein sequence ID" value="OTZ68430.1"/>
    <property type="molecule type" value="Genomic_DNA"/>
</dbReference>
<dbReference type="AlphaFoldDB" id="A0A9X6PNU0"/>
<feature type="transmembrane region" description="Helical" evidence="3">
    <location>
        <begin position="24"/>
        <end position="44"/>
    </location>
</feature>
<comment type="subcellular location">
    <subcellularLocation>
        <location evidence="1">Membrane</location>
    </subcellularLocation>
</comment>
<feature type="transmembrane region" description="Helical" evidence="3">
    <location>
        <begin position="157"/>
        <end position="179"/>
    </location>
</feature>
<evidence type="ECO:0000259" key="4">
    <source>
        <dbReference type="Pfam" id="PF01757"/>
    </source>
</evidence>
<feature type="transmembrane region" description="Helical" evidence="3">
    <location>
        <begin position="282"/>
        <end position="299"/>
    </location>
</feature>
<evidence type="ECO:0000313" key="6">
    <source>
        <dbReference type="Proteomes" id="UP000195087"/>
    </source>
</evidence>
<evidence type="ECO:0000313" key="5">
    <source>
        <dbReference type="EMBL" id="OTZ68430.1"/>
    </source>
</evidence>
<dbReference type="PANTHER" id="PTHR23028">
    <property type="entry name" value="ACETYLTRANSFERASE"/>
    <property type="match status" value="1"/>
</dbReference>
<dbReference type="GO" id="GO:0009103">
    <property type="term" value="P:lipopolysaccharide biosynthetic process"/>
    <property type="evidence" value="ECO:0007669"/>
    <property type="project" value="TreeGrafter"/>
</dbReference>
<feature type="domain" description="Acyltransferase 3" evidence="4">
    <location>
        <begin position="19"/>
        <end position="359"/>
    </location>
</feature>
<keyword evidence="3" id="KW-0812">Transmembrane</keyword>
<organism evidence="5 6">
    <name type="scientific">Bacillus thuringiensis serovar kumamotoensis</name>
    <dbReference type="NCBI Taxonomy" id="132267"/>
    <lineage>
        <taxon>Bacteria</taxon>
        <taxon>Bacillati</taxon>
        <taxon>Bacillota</taxon>
        <taxon>Bacilli</taxon>
        <taxon>Bacillales</taxon>
        <taxon>Bacillaceae</taxon>
        <taxon>Bacillus</taxon>
        <taxon>Bacillus cereus group</taxon>
    </lineage>
</organism>
<keyword evidence="5" id="KW-0012">Acyltransferase</keyword>
<feature type="transmembrane region" description="Helical" evidence="3">
    <location>
        <begin position="100"/>
        <end position="120"/>
    </location>
</feature>
<comment type="similarity">
    <text evidence="2">Belongs to the acyltransferase 3 family.</text>
</comment>
<evidence type="ECO:0000256" key="3">
    <source>
        <dbReference type="SAM" id="Phobius"/>
    </source>
</evidence>
<dbReference type="PANTHER" id="PTHR23028:SF53">
    <property type="entry name" value="ACYL_TRANSF_3 DOMAIN-CONTAINING PROTEIN"/>
    <property type="match status" value="1"/>
</dbReference>
<dbReference type="GO" id="GO:0016747">
    <property type="term" value="F:acyltransferase activity, transferring groups other than amino-acyl groups"/>
    <property type="evidence" value="ECO:0007669"/>
    <property type="project" value="InterPro"/>
</dbReference>